<dbReference type="SUPFAM" id="SSF53474">
    <property type="entry name" value="alpha/beta-Hydrolases"/>
    <property type="match status" value="1"/>
</dbReference>
<dbReference type="EMBL" id="BQKY01000001">
    <property type="protein sequence ID" value="GJN87406.1"/>
    <property type="molecule type" value="Genomic_DNA"/>
</dbReference>
<name>A0AAV5G4L4_9BASI</name>
<dbReference type="PANTHER" id="PTHR10655">
    <property type="entry name" value="LYSOPHOSPHOLIPASE-RELATED"/>
    <property type="match status" value="1"/>
</dbReference>
<evidence type="ECO:0000256" key="8">
    <source>
        <dbReference type="ARBA" id="ARBA00031195"/>
    </source>
</evidence>
<keyword evidence="10" id="KW-0732">Signal</keyword>
<dbReference type="InterPro" id="IPR050565">
    <property type="entry name" value="LYPA1-2/EST-like"/>
</dbReference>
<dbReference type="AlphaFoldDB" id="A0AAV5G4L4"/>
<comment type="catalytic activity">
    <reaction evidence="9">
        <text>S-hexadecanoyl-L-cysteinyl-[protein] + H2O = L-cysteinyl-[protein] + hexadecanoate + H(+)</text>
        <dbReference type="Rhea" id="RHEA:19233"/>
        <dbReference type="Rhea" id="RHEA-COMP:10131"/>
        <dbReference type="Rhea" id="RHEA-COMP:11032"/>
        <dbReference type="ChEBI" id="CHEBI:7896"/>
        <dbReference type="ChEBI" id="CHEBI:15377"/>
        <dbReference type="ChEBI" id="CHEBI:15378"/>
        <dbReference type="ChEBI" id="CHEBI:29950"/>
        <dbReference type="ChEBI" id="CHEBI:74151"/>
        <dbReference type="EC" id="3.1.2.22"/>
    </reaction>
</comment>
<organism evidence="12 13">
    <name type="scientific">Rhodotorula paludigena</name>
    <dbReference type="NCBI Taxonomy" id="86838"/>
    <lineage>
        <taxon>Eukaryota</taxon>
        <taxon>Fungi</taxon>
        <taxon>Dikarya</taxon>
        <taxon>Basidiomycota</taxon>
        <taxon>Pucciniomycotina</taxon>
        <taxon>Microbotryomycetes</taxon>
        <taxon>Sporidiobolales</taxon>
        <taxon>Sporidiobolaceae</taxon>
        <taxon>Rhodotorula</taxon>
    </lineage>
</organism>
<gene>
    <name evidence="12" type="ORF">Rhopal_000355-T1</name>
</gene>
<evidence type="ECO:0000256" key="1">
    <source>
        <dbReference type="ARBA" id="ARBA00006499"/>
    </source>
</evidence>
<evidence type="ECO:0000256" key="10">
    <source>
        <dbReference type="SAM" id="SignalP"/>
    </source>
</evidence>
<keyword evidence="5" id="KW-0378">Hydrolase</keyword>
<dbReference type="GO" id="GO:0008474">
    <property type="term" value="F:palmitoyl-(protein) hydrolase activity"/>
    <property type="evidence" value="ECO:0007669"/>
    <property type="project" value="UniProtKB-EC"/>
</dbReference>
<evidence type="ECO:0000259" key="11">
    <source>
        <dbReference type="Pfam" id="PF02230"/>
    </source>
</evidence>
<dbReference type="PANTHER" id="PTHR10655:SF17">
    <property type="entry name" value="LYSOPHOSPHOLIPASE-LIKE PROTEIN 1"/>
    <property type="match status" value="1"/>
</dbReference>
<dbReference type="GO" id="GO:0005737">
    <property type="term" value="C:cytoplasm"/>
    <property type="evidence" value="ECO:0007669"/>
    <property type="project" value="TreeGrafter"/>
</dbReference>
<keyword evidence="6" id="KW-0443">Lipid metabolism</keyword>
<evidence type="ECO:0000256" key="2">
    <source>
        <dbReference type="ARBA" id="ARBA00012423"/>
    </source>
</evidence>
<evidence type="ECO:0000256" key="7">
    <source>
        <dbReference type="ARBA" id="ARBA00029392"/>
    </source>
</evidence>
<dbReference type="Proteomes" id="UP001342314">
    <property type="component" value="Unassembled WGS sequence"/>
</dbReference>
<evidence type="ECO:0000256" key="6">
    <source>
        <dbReference type="ARBA" id="ARBA00022832"/>
    </source>
</evidence>
<accession>A0AAV5G4L4</accession>
<protein>
    <recommendedName>
        <fullName evidence="3">Acyl-protein thioesterase 1</fullName>
        <ecNumber evidence="2">3.1.2.22</ecNumber>
    </recommendedName>
    <alternativeName>
        <fullName evidence="8">Palmitoyl-protein hydrolase</fullName>
    </alternativeName>
</protein>
<comment type="similarity">
    <text evidence="1">Belongs to the AB hydrolase superfamily. AB hydrolase 2 family.</text>
</comment>
<reference evidence="12 13" key="1">
    <citation type="submission" date="2021-12" db="EMBL/GenBank/DDBJ databases">
        <title>High titer production of polyol ester of fatty acids by Rhodotorula paludigena BS15 towards product separation-free biomass refinery.</title>
        <authorList>
            <person name="Mano J."/>
            <person name="Ono H."/>
            <person name="Tanaka T."/>
            <person name="Naito K."/>
            <person name="Sushida H."/>
            <person name="Ike M."/>
            <person name="Tokuyasu K."/>
            <person name="Kitaoka M."/>
        </authorList>
    </citation>
    <scope>NUCLEOTIDE SEQUENCE [LARGE SCALE GENOMIC DNA]</scope>
    <source>
        <strain evidence="12 13">BS15</strain>
    </source>
</reference>
<dbReference type="InterPro" id="IPR029058">
    <property type="entry name" value="AB_hydrolase_fold"/>
</dbReference>
<dbReference type="Pfam" id="PF02230">
    <property type="entry name" value="Abhydrolase_2"/>
    <property type="match status" value="1"/>
</dbReference>
<evidence type="ECO:0000256" key="5">
    <source>
        <dbReference type="ARBA" id="ARBA00022801"/>
    </source>
</evidence>
<dbReference type="EC" id="3.1.2.22" evidence="2"/>
<keyword evidence="6" id="KW-0276">Fatty acid metabolism</keyword>
<comment type="function">
    <text evidence="7">Hydrolyzes fatty acids from S-acylated cysteine residues in proteins with a strong preference for palmitoylated G-alpha proteins over other acyl substrates. Mediates the deacylation of G-alpha proteins such as GPA1 in vivo, but has weak or no activity toward palmitoylated Ras proteins. Has weak lysophospholipase activity in vitro; however such activity may not exist in vivo.</text>
</comment>
<keyword evidence="4" id="KW-0719">Serine esterase</keyword>
<sequence length="283" mass="31455">MPGAARLGRLRWIALAALSFFFLYRWTSSSDPSPPPQGSADDPIPAEVYKRAREPDIDHSILGIGRHSGTIIFIHLPLVGRLRPKLWQVSWVLPNSPHMAFTGMQGQKMFDMDELPLPQGAPMPKREDEAHMQAAVARVHGLIQAEIDKGIDANRIVLAGFSQGCATTLLAGLSTKEKLGGLMCLSGWLPMAYKIQKSGSKETHPMQTSHAHEVPVFWGHGAADSVIQFVLFPYAWGEQSIAHLTKMGFSNIEFHTYPDLQHWVATEEEDDMLAWFQKILPPT</sequence>
<evidence type="ECO:0000256" key="3">
    <source>
        <dbReference type="ARBA" id="ARBA00014923"/>
    </source>
</evidence>
<feature type="domain" description="Phospholipase/carboxylesterase/thioesterase" evidence="11">
    <location>
        <begin position="85"/>
        <end position="274"/>
    </location>
</feature>
<dbReference type="InterPro" id="IPR003140">
    <property type="entry name" value="PLipase/COase/thioEstase"/>
</dbReference>
<feature type="chain" id="PRO_5043585234" description="Acyl-protein thioesterase 1" evidence="10">
    <location>
        <begin position="30"/>
        <end position="283"/>
    </location>
</feature>
<evidence type="ECO:0000313" key="12">
    <source>
        <dbReference type="EMBL" id="GJN87406.1"/>
    </source>
</evidence>
<dbReference type="GO" id="GO:0052689">
    <property type="term" value="F:carboxylic ester hydrolase activity"/>
    <property type="evidence" value="ECO:0007669"/>
    <property type="project" value="UniProtKB-KW"/>
</dbReference>
<dbReference type="Gene3D" id="3.40.50.1820">
    <property type="entry name" value="alpha/beta hydrolase"/>
    <property type="match status" value="1"/>
</dbReference>
<feature type="signal peptide" evidence="10">
    <location>
        <begin position="1"/>
        <end position="29"/>
    </location>
</feature>
<evidence type="ECO:0000256" key="9">
    <source>
        <dbReference type="ARBA" id="ARBA00047337"/>
    </source>
</evidence>
<comment type="caution">
    <text evidence="12">The sequence shown here is derived from an EMBL/GenBank/DDBJ whole genome shotgun (WGS) entry which is preliminary data.</text>
</comment>
<evidence type="ECO:0000256" key="4">
    <source>
        <dbReference type="ARBA" id="ARBA00022487"/>
    </source>
</evidence>
<proteinExistence type="inferred from homology"/>
<keyword evidence="13" id="KW-1185">Reference proteome</keyword>
<dbReference type="GO" id="GO:0006631">
    <property type="term" value="P:fatty acid metabolic process"/>
    <property type="evidence" value="ECO:0007669"/>
    <property type="project" value="UniProtKB-KW"/>
</dbReference>
<evidence type="ECO:0000313" key="13">
    <source>
        <dbReference type="Proteomes" id="UP001342314"/>
    </source>
</evidence>